<dbReference type="HAMAP" id="MF_00169">
    <property type="entry name" value="AroQ"/>
    <property type="match status" value="1"/>
</dbReference>
<accession>A0A382P6L2</accession>
<evidence type="ECO:0000256" key="1">
    <source>
        <dbReference type="ARBA" id="ARBA00012060"/>
    </source>
</evidence>
<dbReference type="InterPro" id="IPR036441">
    <property type="entry name" value="DHquinase_II_sf"/>
</dbReference>
<dbReference type="GO" id="GO:0019631">
    <property type="term" value="P:quinate catabolic process"/>
    <property type="evidence" value="ECO:0007669"/>
    <property type="project" value="TreeGrafter"/>
</dbReference>
<protein>
    <recommendedName>
        <fullName evidence="1">3-dehydroquinate dehydratase</fullName>
        <ecNumber evidence="1">4.2.1.10</ecNumber>
    </recommendedName>
</protein>
<dbReference type="EC" id="4.2.1.10" evidence="1"/>
<dbReference type="SUPFAM" id="SSF52304">
    <property type="entry name" value="Type II 3-dehydroquinate dehydratase"/>
    <property type="match status" value="1"/>
</dbReference>
<evidence type="ECO:0000313" key="3">
    <source>
        <dbReference type="EMBL" id="SVC67471.1"/>
    </source>
</evidence>
<dbReference type="PIRSF" id="PIRSF001399">
    <property type="entry name" value="DHquinase_II"/>
    <property type="match status" value="1"/>
</dbReference>
<dbReference type="Pfam" id="PF01220">
    <property type="entry name" value="DHquinase_II"/>
    <property type="match status" value="1"/>
</dbReference>
<organism evidence="3">
    <name type="scientific">marine metagenome</name>
    <dbReference type="NCBI Taxonomy" id="408172"/>
    <lineage>
        <taxon>unclassified sequences</taxon>
        <taxon>metagenomes</taxon>
        <taxon>ecological metagenomes</taxon>
    </lineage>
</organism>
<reference evidence="3" key="1">
    <citation type="submission" date="2018-05" db="EMBL/GenBank/DDBJ databases">
        <authorList>
            <person name="Lanie J.A."/>
            <person name="Ng W.-L."/>
            <person name="Kazmierczak K.M."/>
            <person name="Andrzejewski T.M."/>
            <person name="Davidsen T.M."/>
            <person name="Wayne K.J."/>
            <person name="Tettelin H."/>
            <person name="Glass J.I."/>
            <person name="Rusch D."/>
            <person name="Podicherti R."/>
            <person name="Tsui H.-C.T."/>
            <person name="Winkler M.E."/>
        </authorList>
    </citation>
    <scope>NUCLEOTIDE SEQUENCE</scope>
</reference>
<dbReference type="EMBL" id="UINC01104375">
    <property type="protein sequence ID" value="SVC67471.1"/>
    <property type="molecule type" value="Genomic_DNA"/>
</dbReference>
<evidence type="ECO:0000256" key="2">
    <source>
        <dbReference type="ARBA" id="ARBA00023239"/>
    </source>
</evidence>
<dbReference type="NCBIfam" id="NF003805">
    <property type="entry name" value="PRK05395.1-2"/>
    <property type="match status" value="1"/>
</dbReference>
<dbReference type="GO" id="GO:0003855">
    <property type="term" value="F:3-dehydroquinate dehydratase activity"/>
    <property type="evidence" value="ECO:0007669"/>
    <property type="project" value="UniProtKB-EC"/>
</dbReference>
<gene>
    <name evidence="3" type="ORF">METZ01_LOCUS320325</name>
</gene>
<dbReference type="NCBIfam" id="NF003806">
    <property type="entry name" value="PRK05395.1-3"/>
    <property type="match status" value="1"/>
</dbReference>
<dbReference type="PANTHER" id="PTHR21272:SF3">
    <property type="entry name" value="CATABOLIC 3-DEHYDROQUINASE"/>
    <property type="match status" value="1"/>
</dbReference>
<dbReference type="AlphaFoldDB" id="A0A382P6L2"/>
<dbReference type="NCBIfam" id="NF003807">
    <property type="entry name" value="PRK05395.1-4"/>
    <property type="match status" value="1"/>
</dbReference>
<sequence>MKILFLNGPNLNLLGQRQPDIYGTTTLAEIESAVREQAEGRAEIEFRQSNDEGELVTWIQDAASEVMVLNAAGYTHTSVALRDAITASDVPVVEIHLSNIHAREEFRHNSLIAPACKGQICGFGPSSYALGLEAALSLK</sequence>
<dbReference type="InterPro" id="IPR001874">
    <property type="entry name" value="DHquinase_II"/>
</dbReference>
<dbReference type="Gene3D" id="3.40.50.9100">
    <property type="entry name" value="Dehydroquinase, class II"/>
    <property type="match status" value="1"/>
</dbReference>
<keyword evidence="2" id="KW-0456">Lyase</keyword>
<dbReference type="PANTHER" id="PTHR21272">
    <property type="entry name" value="CATABOLIC 3-DEHYDROQUINASE"/>
    <property type="match status" value="1"/>
</dbReference>
<dbReference type="NCBIfam" id="TIGR01088">
    <property type="entry name" value="aroQ"/>
    <property type="match status" value="1"/>
</dbReference>
<proteinExistence type="inferred from homology"/>
<dbReference type="CDD" id="cd00466">
    <property type="entry name" value="DHQase_II"/>
    <property type="match status" value="1"/>
</dbReference>
<dbReference type="InterPro" id="IPR018509">
    <property type="entry name" value="DHquinase_II_CS"/>
</dbReference>
<name>A0A382P6L2_9ZZZZ</name>
<dbReference type="PROSITE" id="PS01029">
    <property type="entry name" value="DEHYDROQUINASE_II"/>
    <property type="match status" value="1"/>
</dbReference>